<keyword evidence="2" id="KW-1185">Reference proteome</keyword>
<dbReference type="Pfam" id="PF07006">
    <property type="entry name" value="DUF1310"/>
    <property type="match status" value="1"/>
</dbReference>
<reference evidence="1 2" key="1">
    <citation type="submission" date="2018-02" db="EMBL/GenBank/DDBJ databases">
        <title>Draft genome sequence of Streptococcus oricebi CCUG 70868T type strain.</title>
        <authorList>
            <person name="Mendez V."/>
            <person name="Salva-Serra F."/>
            <person name="Jaen-Luchoro D."/>
            <person name="Gonzales-Siles L."/>
            <person name="Karlsson R."/>
            <person name="Engstrom-Jakobsson H."/>
            <person name="Busquets A."/>
            <person name="Gomila M."/>
            <person name="Pineiro-Iglesias B."/>
            <person name="Bennasar-Figueras A."/>
            <person name="Seeger M."/>
            <person name="Moore E."/>
        </authorList>
    </citation>
    <scope>NUCLEOTIDE SEQUENCE [LARGE SCALE GENOMIC DNA]</scope>
    <source>
        <strain evidence="1 2">CCUG 70868</strain>
    </source>
</reference>
<sequence length="130" mass="14404">MKKILLAIGVICSILLLVLGGCSMQGKSKKDSEKEELVKIVKSKEAKKLFDDWILGVDPKAFTDEGKIKSYKVDYDSVETNPMDGIMVDLAINDNKNIVLHVTLIFNGSTEKLEQATNSWSRGLVELMKG</sequence>
<evidence type="ECO:0000313" key="2">
    <source>
        <dbReference type="Proteomes" id="UP001519296"/>
    </source>
</evidence>
<comment type="caution">
    <text evidence="1">The sequence shown here is derived from an EMBL/GenBank/DDBJ whole genome shotgun (WGS) entry which is preliminary data.</text>
</comment>
<dbReference type="PROSITE" id="PS51257">
    <property type="entry name" value="PROKAR_LIPOPROTEIN"/>
    <property type="match status" value="1"/>
</dbReference>
<dbReference type="EMBL" id="PRDG01000001">
    <property type="protein sequence ID" value="MBP2622433.1"/>
    <property type="molecule type" value="Genomic_DNA"/>
</dbReference>
<proteinExistence type="predicted"/>
<dbReference type="RefSeq" id="WP_209626330.1">
    <property type="nucleotide sequence ID" value="NZ_PRDG01000001.1"/>
</dbReference>
<protein>
    <recommendedName>
        <fullName evidence="3">DUF1310 family protein</fullName>
    </recommendedName>
</protein>
<organism evidence="1 2">
    <name type="scientific">Streptococcus oricebi</name>
    <dbReference type="NCBI Taxonomy" id="1547447"/>
    <lineage>
        <taxon>Bacteria</taxon>
        <taxon>Bacillati</taxon>
        <taxon>Bacillota</taxon>
        <taxon>Bacilli</taxon>
        <taxon>Lactobacillales</taxon>
        <taxon>Streptococcaceae</taxon>
        <taxon>Streptococcus</taxon>
    </lineage>
</organism>
<name>A0ABS5B0S9_9STRE</name>
<accession>A0ABS5B0S9</accession>
<evidence type="ECO:0000313" key="1">
    <source>
        <dbReference type="EMBL" id="MBP2622433.1"/>
    </source>
</evidence>
<dbReference type="InterPro" id="IPR010738">
    <property type="entry name" value="DUF1310"/>
</dbReference>
<gene>
    <name evidence="1" type="ORF">C4K46_00600</name>
</gene>
<dbReference type="Proteomes" id="UP001519296">
    <property type="component" value="Unassembled WGS sequence"/>
</dbReference>
<evidence type="ECO:0008006" key="3">
    <source>
        <dbReference type="Google" id="ProtNLM"/>
    </source>
</evidence>